<proteinExistence type="inferred from homology"/>
<feature type="domain" description="Ubiquinol-cytochrome C reductase hinge" evidence="12">
    <location>
        <begin position="29"/>
        <end position="92"/>
    </location>
</feature>
<keyword evidence="14" id="KW-1185">Reference proteome</keyword>
<sequence length="92" mass="10599">MFFNFFSSFMERLAPVVKAEEEEEAELVDPQKILREKCQATAKCVALQDKLNTCNDRVNSRTKTEETCLEEVIDFVSCVDHCAAKTLFHHLK</sequence>
<dbReference type="Gene3D" id="1.10.287.20">
    <property type="entry name" value="Ubiquinol-cytochrome C reductase hinge domain"/>
    <property type="match status" value="1"/>
</dbReference>
<evidence type="ECO:0000256" key="8">
    <source>
        <dbReference type="ARBA" id="ARBA00023136"/>
    </source>
</evidence>
<evidence type="ECO:0000313" key="14">
    <source>
        <dbReference type="Proteomes" id="UP000479190"/>
    </source>
</evidence>
<evidence type="ECO:0000256" key="10">
    <source>
        <dbReference type="PIRNR" id="PIRNR000019"/>
    </source>
</evidence>
<organism evidence="13 14">
    <name type="scientific">Trichogramma brassicae</name>
    <dbReference type="NCBI Taxonomy" id="86971"/>
    <lineage>
        <taxon>Eukaryota</taxon>
        <taxon>Metazoa</taxon>
        <taxon>Ecdysozoa</taxon>
        <taxon>Arthropoda</taxon>
        <taxon>Hexapoda</taxon>
        <taxon>Insecta</taxon>
        <taxon>Pterygota</taxon>
        <taxon>Neoptera</taxon>
        <taxon>Endopterygota</taxon>
        <taxon>Hymenoptera</taxon>
        <taxon>Apocrita</taxon>
        <taxon>Proctotrupomorpha</taxon>
        <taxon>Chalcidoidea</taxon>
        <taxon>Trichogrammatidae</taxon>
        <taxon>Trichogramma</taxon>
    </lineage>
</organism>
<evidence type="ECO:0000256" key="11">
    <source>
        <dbReference type="PIRSR" id="PIRSR000019-1"/>
    </source>
</evidence>
<dbReference type="OrthoDB" id="405848at2759"/>
<dbReference type="AlphaFoldDB" id="A0A6H5IGH8"/>
<dbReference type="FunFam" id="1.10.287.20:FF:000001">
    <property type="entry name" value="Cytochrome b-c1 complex subunit 6"/>
    <property type="match status" value="1"/>
</dbReference>
<protein>
    <recommendedName>
        <fullName evidence="10">Cytochrome b-c1 complex subunit 6</fullName>
    </recommendedName>
</protein>
<feature type="disulfide bond" evidence="11">
    <location>
        <begin position="38"/>
        <end position="82"/>
    </location>
</feature>
<reference evidence="13 14" key="1">
    <citation type="submission" date="2020-02" db="EMBL/GenBank/DDBJ databases">
        <authorList>
            <person name="Ferguson B K."/>
        </authorList>
    </citation>
    <scope>NUCLEOTIDE SEQUENCE [LARGE SCALE GENOMIC DNA]</scope>
</reference>
<evidence type="ECO:0000256" key="2">
    <source>
        <dbReference type="ARBA" id="ARBA00006498"/>
    </source>
</evidence>
<keyword evidence="7 10" id="KW-0496">Mitochondrion</keyword>
<dbReference type="GO" id="GO:0006122">
    <property type="term" value="P:mitochondrial electron transport, ubiquinol to cytochrome c"/>
    <property type="evidence" value="ECO:0007669"/>
    <property type="project" value="InterPro"/>
</dbReference>
<dbReference type="EMBL" id="CADCXV010000807">
    <property type="protein sequence ID" value="CAB0036141.1"/>
    <property type="molecule type" value="Genomic_DNA"/>
</dbReference>
<dbReference type="Proteomes" id="UP000479190">
    <property type="component" value="Unassembled WGS sequence"/>
</dbReference>
<keyword evidence="8 10" id="KW-0472">Membrane</keyword>
<comment type="similarity">
    <text evidence="2 10">Belongs to the UQCRH/QCR6 family.</text>
</comment>
<keyword evidence="3 10" id="KW-0813">Transport</keyword>
<gene>
    <name evidence="13" type="ORF">TBRA_LOCUS8022</name>
</gene>
<evidence type="ECO:0000256" key="9">
    <source>
        <dbReference type="ARBA" id="ARBA00023157"/>
    </source>
</evidence>
<evidence type="ECO:0000256" key="3">
    <source>
        <dbReference type="ARBA" id="ARBA00022448"/>
    </source>
</evidence>
<evidence type="ECO:0000256" key="4">
    <source>
        <dbReference type="ARBA" id="ARBA00022660"/>
    </source>
</evidence>
<dbReference type="InterPro" id="IPR023184">
    <property type="entry name" value="Ubol_cytC_Rdtase_hinge_dom"/>
</dbReference>
<comment type="subcellular location">
    <subcellularLocation>
        <location evidence="1">Mitochondrion inner membrane</location>
        <topology evidence="1">Peripheral membrane protein</topology>
        <orientation evidence="1">Intermembrane side</orientation>
    </subcellularLocation>
</comment>
<dbReference type="Pfam" id="PF02320">
    <property type="entry name" value="UCR_hinge"/>
    <property type="match status" value="1"/>
</dbReference>
<accession>A0A6H5IGH8</accession>
<evidence type="ECO:0000256" key="1">
    <source>
        <dbReference type="ARBA" id="ARBA00004137"/>
    </source>
</evidence>
<evidence type="ECO:0000259" key="12">
    <source>
        <dbReference type="Pfam" id="PF02320"/>
    </source>
</evidence>
<evidence type="ECO:0000256" key="5">
    <source>
        <dbReference type="ARBA" id="ARBA00022792"/>
    </source>
</evidence>
<dbReference type="SUPFAM" id="SSF81531">
    <property type="entry name" value="Non-heme 11 kDa protein of cytochrome bc1 complex (Ubiquinol-cytochrome c reductase)"/>
    <property type="match status" value="1"/>
</dbReference>
<dbReference type="InterPro" id="IPR003422">
    <property type="entry name" value="Cyt_b-c1_6"/>
</dbReference>
<dbReference type="PIRSF" id="PIRSF000019">
    <property type="entry name" value="Bc1_11K"/>
    <property type="match status" value="1"/>
</dbReference>
<dbReference type="GO" id="GO:0005743">
    <property type="term" value="C:mitochondrial inner membrane"/>
    <property type="evidence" value="ECO:0007669"/>
    <property type="project" value="UniProtKB-SubCell"/>
</dbReference>
<keyword evidence="5 10" id="KW-0999">Mitochondrion inner membrane</keyword>
<keyword evidence="9 11" id="KW-1015">Disulfide bond</keyword>
<evidence type="ECO:0000256" key="7">
    <source>
        <dbReference type="ARBA" id="ARBA00023128"/>
    </source>
</evidence>
<feature type="disulfide bond" evidence="11">
    <location>
        <begin position="54"/>
        <end position="68"/>
    </location>
</feature>
<evidence type="ECO:0000256" key="6">
    <source>
        <dbReference type="ARBA" id="ARBA00022982"/>
    </source>
</evidence>
<dbReference type="PANTHER" id="PTHR15336">
    <property type="entry name" value="UBIQUINOL-CYTOCHROME C REDUCTASE COMPLEX 7.8 KDA PROTEIN"/>
    <property type="match status" value="1"/>
</dbReference>
<keyword evidence="6 10" id="KW-0249">Electron transport</keyword>
<comment type="function">
    <text evidence="10">Component of the ubiquinol-cytochrome c oxidoreductase, a multisubunit transmembrane complex that is part of the mitochondrial electron transport chain which drives oxidative phosphorylation.</text>
</comment>
<evidence type="ECO:0000313" key="13">
    <source>
        <dbReference type="EMBL" id="CAB0036141.1"/>
    </source>
</evidence>
<keyword evidence="4 10" id="KW-0679">Respiratory chain</keyword>
<dbReference type="PANTHER" id="PTHR15336:SF0">
    <property type="entry name" value="CYTOCHROME B-C1 COMPLEX SUBUNIT 6, MITOCHONDRIAL"/>
    <property type="match status" value="1"/>
</dbReference>
<dbReference type="InterPro" id="IPR036811">
    <property type="entry name" value="Ubol_cytC_Rdtase_hinge_dom_sf"/>
</dbReference>
<name>A0A6H5IGH8_9HYME</name>